<organism evidence="1 2">
    <name type="scientific">Paenibacillus silvae</name>
    <dbReference type="NCBI Taxonomy" id="1325358"/>
    <lineage>
        <taxon>Bacteria</taxon>
        <taxon>Bacillati</taxon>
        <taxon>Bacillota</taxon>
        <taxon>Bacilli</taxon>
        <taxon>Bacillales</taxon>
        <taxon>Paenibacillaceae</taxon>
        <taxon>Paenibacillus</taxon>
    </lineage>
</organism>
<sequence>MKLNVTKRQPSLLIIKKMSWIASWQVIQLLLLLMCRHYLNKELEGTYYRGNPIKEEQEET</sequence>
<gene>
    <name evidence="1" type="ORF">DN757_13560</name>
</gene>
<evidence type="ECO:0000313" key="2">
    <source>
        <dbReference type="Proteomes" id="UP000249204"/>
    </source>
</evidence>
<accession>A0A2W6NHR1</accession>
<dbReference type="AlphaFoldDB" id="A0A2W6NHR1"/>
<comment type="caution">
    <text evidence="1">The sequence shown here is derived from an EMBL/GenBank/DDBJ whole genome shotgun (WGS) entry which is preliminary data.</text>
</comment>
<dbReference type="EMBL" id="QKWW01000035">
    <property type="protein sequence ID" value="PZT55175.1"/>
    <property type="molecule type" value="Genomic_DNA"/>
</dbReference>
<proteinExistence type="predicted"/>
<protein>
    <submittedName>
        <fullName evidence="1">Uncharacterized protein</fullName>
    </submittedName>
</protein>
<reference evidence="1 2" key="1">
    <citation type="submission" date="2018-06" db="EMBL/GenBank/DDBJ databases">
        <title>Isolation of heavy metals resistant Paenibacillus silvae NC2 from Gold-Copper mine in ZiJin, China.</title>
        <authorList>
            <person name="Xu J."/>
            <person name="Mazhar H.S."/>
            <person name="Rensing C."/>
        </authorList>
    </citation>
    <scope>NUCLEOTIDE SEQUENCE [LARGE SCALE GENOMIC DNA]</scope>
    <source>
        <strain evidence="1 2">NC2</strain>
    </source>
</reference>
<dbReference type="Proteomes" id="UP000249204">
    <property type="component" value="Unassembled WGS sequence"/>
</dbReference>
<evidence type="ECO:0000313" key="1">
    <source>
        <dbReference type="EMBL" id="PZT55175.1"/>
    </source>
</evidence>
<name>A0A2W6NHR1_9BACL</name>